<dbReference type="Pfam" id="PF03703">
    <property type="entry name" value="bPH_2"/>
    <property type="match status" value="1"/>
</dbReference>
<evidence type="ECO:0000256" key="1">
    <source>
        <dbReference type="SAM" id="MobiDB-lite"/>
    </source>
</evidence>
<feature type="compositionally biased region" description="Basic and acidic residues" evidence="1">
    <location>
        <begin position="230"/>
        <end position="246"/>
    </location>
</feature>
<keyword evidence="2" id="KW-1133">Transmembrane helix</keyword>
<dbReference type="InterPro" id="IPR005182">
    <property type="entry name" value="YdbS-like_PH"/>
</dbReference>
<gene>
    <name evidence="4" type="ORF">FDO65_15410</name>
</gene>
<name>A0A4U6QFK0_9ACTN</name>
<keyword evidence="5" id="KW-1185">Reference proteome</keyword>
<evidence type="ECO:0000313" key="5">
    <source>
        <dbReference type="Proteomes" id="UP000306985"/>
    </source>
</evidence>
<feature type="compositionally biased region" description="Low complexity" evidence="1">
    <location>
        <begin position="349"/>
        <end position="370"/>
    </location>
</feature>
<feature type="transmembrane region" description="Helical" evidence="2">
    <location>
        <begin position="24"/>
        <end position="45"/>
    </location>
</feature>
<dbReference type="PANTHER" id="PTHR37938:SF1">
    <property type="entry name" value="BLL0215 PROTEIN"/>
    <property type="match status" value="1"/>
</dbReference>
<feature type="domain" description="YdbS-like PH" evidence="3">
    <location>
        <begin position="78"/>
        <end position="150"/>
    </location>
</feature>
<reference evidence="4 5" key="1">
    <citation type="submission" date="2019-05" db="EMBL/GenBank/DDBJ databases">
        <title>Nakamurella sp. N5BH11, whole genome shotgun sequence.</title>
        <authorList>
            <person name="Tuo L."/>
        </authorList>
    </citation>
    <scope>NUCLEOTIDE SEQUENCE [LARGE SCALE GENOMIC DNA]</scope>
    <source>
        <strain evidence="4 5">N5BH11</strain>
    </source>
</reference>
<keyword evidence="2" id="KW-0812">Transmembrane</keyword>
<feature type="compositionally biased region" description="Low complexity" evidence="1">
    <location>
        <begin position="303"/>
        <end position="327"/>
    </location>
</feature>
<evidence type="ECO:0000256" key="2">
    <source>
        <dbReference type="SAM" id="Phobius"/>
    </source>
</evidence>
<dbReference type="OrthoDB" id="4350422at2"/>
<protein>
    <recommendedName>
        <fullName evidence="3">YdbS-like PH domain-containing protein</fullName>
    </recommendedName>
</protein>
<dbReference type="EMBL" id="SZZH01000003">
    <property type="protein sequence ID" value="TKV58881.1"/>
    <property type="molecule type" value="Genomic_DNA"/>
</dbReference>
<sequence>MPYPDNLLARGEQVIVNKNPHWKVLVLPVVFFLLIVGGGVALLVWLQDWQYFHIAWIVIAVAMLIGLIWLVVVPVVRWRTEHFAISNHHVFFRTGLLSRREHQIPLGQIANMETEVTFWGRLMGYGTLVVESSADQPLKFHNIAELPKTQATLNQLIRDEREAYSRGRWGDDDVLDGGPVDSVAQDRSPETYLDDRTPRSDDGPRYTPTRVFGAARDDDRTDGGDPGPYEADHRYAQGRSTPRDEAPQYQPPAATPPEYGAPAHYGAPAQSDPPARYGAPQERGGPQQWGGPQEFGGPRERGGPQQWGGPQQYAAPGHYGAPHQYGGPPAPGPGQSGGGSPGPQPAAPGGPQHYGPPAAYGPAPYYGAPQDHPDPPTDPWLNRPTSGPADATNADPRDPGHRTT</sequence>
<keyword evidence="2" id="KW-0472">Membrane</keyword>
<dbReference type="AlphaFoldDB" id="A0A4U6QFK0"/>
<feature type="transmembrane region" description="Helical" evidence="2">
    <location>
        <begin position="51"/>
        <end position="76"/>
    </location>
</feature>
<comment type="caution">
    <text evidence="4">The sequence shown here is derived from an EMBL/GenBank/DDBJ whole genome shotgun (WGS) entry which is preliminary data.</text>
</comment>
<feature type="compositionally biased region" description="Basic and acidic residues" evidence="1">
    <location>
        <begin position="187"/>
        <end position="204"/>
    </location>
</feature>
<feature type="compositionally biased region" description="Basic and acidic residues" evidence="1">
    <location>
        <begin position="395"/>
        <end position="404"/>
    </location>
</feature>
<evidence type="ECO:0000313" key="4">
    <source>
        <dbReference type="EMBL" id="TKV58881.1"/>
    </source>
</evidence>
<dbReference type="Proteomes" id="UP000306985">
    <property type="component" value="Unassembled WGS sequence"/>
</dbReference>
<organism evidence="4 5">
    <name type="scientific">Nakamurella flava</name>
    <dbReference type="NCBI Taxonomy" id="2576308"/>
    <lineage>
        <taxon>Bacteria</taxon>
        <taxon>Bacillati</taxon>
        <taxon>Actinomycetota</taxon>
        <taxon>Actinomycetes</taxon>
        <taxon>Nakamurellales</taxon>
        <taxon>Nakamurellaceae</taxon>
        <taxon>Nakamurella</taxon>
    </lineage>
</organism>
<dbReference type="PANTHER" id="PTHR37938">
    <property type="entry name" value="BLL0215 PROTEIN"/>
    <property type="match status" value="1"/>
</dbReference>
<accession>A0A4U6QFK0</accession>
<dbReference type="RefSeq" id="WP_137450541.1">
    <property type="nucleotide sequence ID" value="NZ_SZZH01000003.1"/>
</dbReference>
<feature type="region of interest" description="Disordered" evidence="1">
    <location>
        <begin position="168"/>
        <end position="404"/>
    </location>
</feature>
<evidence type="ECO:0000259" key="3">
    <source>
        <dbReference type="Pfam" id="PF03703"/>
    </source>
</evidence>
<proteinExistence type="predicted"/>